<sequence length="76" mass="8775">MTESKRVLFEVMEVADKLVSGYIRKSDDEVYGVSIPRFMCPDIDCIPGGSFYIQIETVDPTEEQKELARIFKRLLQ</sequence>
<gene>
    <name evidence="1" type="ORF">A3B86_01135</name>
</gene>
<accession>A0A1F8F2J0</accession>
<protein>
    <recommendedName>
        <fullName evidence="3">DUF3006 domain-containing protein</fullName>
    </recommendedName>
</protein>
<dbReference type="EMBL" id="MGJN01000007">
    <property type="protein sequence ID" value="OGN07341.1"/>
    <property type="molecule type" value="Genomic_DNA"/>
</dbReference>
<evidence type="ECO:0000313" key="2">
    <source>
        <dbReference type="Proteomes" id="UP000176834"/>
    </source>
</evidence>
<dbReference type="AlphaFoldDB" id="A0A1F8F2J0"/>
<name>A0A1F8F2J0_9BACT</name>
<evidence type="ECO:0000313" key="1">
    <source>
        <dbReference type="EMBL" id="OGN07341.1"/>
    </source>
</evidence>
<proteinExistence type="predicted"/>
<organism evidence="1 2">
    <name type="scientific">Candidatus Yanofskybacteria bacterium RIFCSPHIGHO2_02_FULL_38_22b</name>
    <dbReference type="NCBI Taxonomy" id="1802673"/>
    <lineage>
        <taxon>Bacteria</taxon>
        <taxon>Candidatus Yanofskyibacteriota</taxon>
    </lineage>
</organism>
<comment type="caution">
    <text evidence="1">The sequence shown here is derived from an EMBL/GenBank/DDBJ whole genome shotgun (WGS) entry which is preliminary data.</text>
</comment>
<evidence type="ECO:0008006" key="3">
    <source>
        <dbReference type="Google" id="ProtNLM"/>
    </source>
</evidence>
<dbReference type="Proteomes" id="UP000176834">
    <property type="component" value="Unassembled WGS sequence"/>
</dbReference>
<reference evidence="1 2" key="1">
    <citation type="journal article" date="2016" name="Nat. Commun.">
        <title>Thousands of microbial genomes shed light on interconnected biogeochemical processes in an aquifer system.</title>
        <authorList>
            <person name="Anantharaman K."/>
            <person name="Brown C.T."/>
            <person name="Hug L.A."/>
            <person name="Sharon I."/>
            <person name="Castelle C.J."/>
            <person name="Probst A.J."/>
            <person name="Thomas B.C."/>
            <person name="Singh A."/>
            <person name="Wilkins M.J."/>
            <person name="Karaoz U."/>
            <person name="Brodie E.L."/>
            <person name="Williams K.H."/>
            <person name="Hubbard S.S."/>
            <person name="Banfield J.F."/>
        </authorList>
    </citation>
    <scope>NUCLEOTIDE SEQUENCE [LARGE SCALE GENOMIC DNA]</scope>
</reference>